<evidence type="ECO:0000256" key="3">
    <source>
        <dbReference type="ARBA" id="ARBA00019901"/>
    </source>
</evidence>
<dbReference type="PANTHER" id="PTHR43578">
    <property type="entry name" value="NADH-QUINONE OXIDOREDUCTASE SUBUNIT F"/>
    <property type="match status" value="1"/>
</dbReference>
<evidence type="ECO:0000256" key="6">
    <source>
        <dbReference type="ARBA" id="ARBA00023004"/>
    </source>
</evidence>
<dbReference type="OrthoDB" id="9805533at2"/>
<evidence type="ECO:0000256" key="4">
    <source>
        <dbReference type="ARBA" id="ARBA00022485"/>
    </source>
</evidence>
<keyword evidence="4" id="KW-0004">4Fe-4S</keyword>
<dbReference type="InterPro" id="IPR037207">
    <property type="entry name" value="Nuop51_4Fe4S-bd_sf"/>
</dbReference>
<dbReference type="Pfam" id="PF01257">
    <property type="entry name" value="2Fe-2S_thioredx"/>
    <property type="match status" value="1"/>
</dbReference>
<dbReference type="InterPro" id="IPR019554">
    <property type="entry name" value="Soluble_ligand-bd"/>
</dbReference>
<organism evidence="11 12">
    <name type="scientific">Litorilituus lipolyticus</name>
    <dbReference type="NCBI Taxonomy" id="2491017"/>
    <lineage>
        <taxon>Bacteria</taxon>
        <taxon>Pseudomonadati</taxon>
        <taxon>Pseudomonadota</taxon>
        <taxon>Gammaproteobacteria</taxon>
        <taxon>Alteromonadales</taxon>
        <taxon>Colwelliaceae</taxon>
        <taxon>Litorilituus</taxon>
    </lineage>
</organism>
<evidence type="ECO:0000313" key="11">
    <source>
        <dbReference type="EMBL" id="TPH12876.1"/>
    </source>
</evidence>
<dbReference type="PANTHER" id="PTHR43578:SF3">
    <property type="entry name" value="NADH-QUINONE OXIDOREDUCTASE SUBUNIT F"/>
    <property type="match status" value="1"/>
</dbReference>
<evidence type="ECO:0000313" key="12">
    <source>
        <dbReference type="Proteomes" id="UP000315303"/>
    </source>
</evidence>
<dbReference type="SUPFAM" id="SSF142019">
    <property type="entry name" value="Nqo1 FMN-binding domain-like"/>
    <property type="match status" value="1"/>
</dbReference>
<evidence type="ECO:0000256" key="7">
    <source>
        <dbReference type="ARBA" id="ARBA00023014"/>
    </source>
</evidence>
<comment type="caution">
    <text evidence="11">The sequence shown here is derived from an EMBL/GenBank/DDBJ whole genome shotgun (WGS) entry which is preliminary data.</text>
</comment>
<dbReference type="Pfam" id="PF10589">
    <property type="entry name" value="NADH_4Fe-4S"/>
    <property type="match status" value="1"/>
</dbReference>
<dbReference type="AlphaFoldDB" id="A0A502KN39"/>
<reference evidence="11 12" key="1">
    <citation type="submission" date="2019-01" db="EMBL/GenBank/DDBJ databases">
        <title>Litorilituus lipolytica sp. nov., isolated from intertidal sand of the Yellow Sea in China.</title>
        <authorList>
            <person name="Liu A."/>
        </authorList>
    </citation>
    <scope>NUCLEOTIDE SEQUENCE [LARGE SCALE GENOMIC DNA]</scope>
    <source>
        <strain evidence="11 12">RZ04</strain>
    </source>
</reference>
<dbReference type="InterPro" id="IPR037225">
    <property type="entry name" value="Nuo51_FMN-bd_sf"/>
</dbReference>
<dbReference type="EMBL" id="SAWY01000038">
    <property type="protein sequence ID" value="TPH12876.1"/>
    <property type="molecule type" value="Genomic_DNA"/>
</dbReference>
<dbReference type="InterPro" id="IPR011538">
    <property type="entry name" value="Nuo51_FMN-bd"/>
</dbReference>
<dbReference type="Gene3D" id="3.40.50.11540">
    <property type="entry name" value="NADH-ubiquinone oxidoreductase 51kDa subunit"/>
    <property type="match status" value="1"/>
</dbReference>
<dbReference type="Pfam" id="PF01512">
    <property type="entry name" value="Complex1_51K"/>
    <property type="match status" value="1"/>
</dbReference>
<accession>A0A502KN39</accession>
<dbReference type="Pfam" id="PF10531">
    <property type="entry name" value="SLBB"/>
    <property type="match status" value="1"/>
</dbReference>
<evidence type="ECO:0000256" key="5">
    <source>
        <dbReference type="ARBA" id="ARBA00022723"/>
    </source>
</evidence>
<dbReference type="CDD" id="cd02980">
    <property type="entry name" value="TRX_Fd_family"/>
    <property type="match status" value="1"/>
</dbReference>
<dbReference type="SUPFAM" id="SSF140490">
    <property type="entry name" value="Nqo1C-terminal domain-like"/>
    <property type="match status" value="1"/>
</dbReference>
<name>A0A502KN39_9GAMM</name>
<dbReference type="Gene3D" id="1.20.1440.230">
    <property type="entry name" value="NADH-ubiquinone oxidoreductase 51kDa subunit, iron-sulphur binding domain"/>
    <property type="match status" value="1"/>
</dbReference>
<sequence>MSKNLSQLARRKGIEHTLFQELVLSEQQKSPKEKEKLAKEFLVGEAVVSGTASFYDFIEGENADKKAYVCNGSSCLCAGTQENIKQNLSEKFGENNVGHVTCLGRCAQNAAFQIAGKNFSANDIDNLASLAEEPDTKSNEYYEVACTLEQPILTAEINDVAQYYQLFNELVKKFSVDDLLTFVSDSGLRGRGGAGFPTGFKWRSCLEAQGDEKYIVCNADEGDAGAYSDRYLLEQRPHAVMFGMLMSGYLTGAKTGILYIRDEYPDAIINTEKAIAEFNQLSIAFTDNWQFTFKIVRGAGAYICGEETALLRSIEGQRPVVSVRPPFPTQSGLFGCPTVVNNVETFGSIHFILSDDLSKTDKNEHEPSGVTRYSVLGNGKSTGSKLISLDSAFNKPGIYEVAMGTPLADVISLAGGFSKEIKALHIGGPLGGVVPISAIEKLTVDFESFAQEGFLLGHASIIGIPESFSMIDYMAHLFEFTAAESCGKCYPCQIGSTRGHEMVENAISGKQAIDESLLNDLLETMQLGSLCALGGGVPLPIQNILQYFGDEISPFIASGTAKQEAK</sequence>
<dbReference type="SMART" id="SM00928">
    <property type="entry name" value="NADH_4Fe-4S"/>
    <property type="match status" value="1"/>
</dbReference>
<comment type="cofactor">
    <cofactor evidence="1">
        <name>FMN</name>
        <dbReference type="ChEBI" id="CHEBI:58210"/>
    </cofactor>
</comment>
<keyword evidence="7" id="KW-0411">Iron-sulfur</keyword>
<dbReference type="Gene3D" id="3.10.20.600">
    <property type="match status" value="1"/>
</dbReference>
<proteinExistence type="inferred from homology"/>
<keyword evidence="5" id="KW-0479">Metal-binding</keyword>
<protein>
    <recommendedName>
        <fullName evidence="3">NADH-quinone oxidoreductase subunit F</fullName>
    </recommendedName>
    <alternativeName>
        <fullName evidence="8">NADH dehydrogenase I subunit F</fullName>
    </alternativeName>
    <alternativeName>
        <fullName evidence="9">NDH-1 subunit F</fullName>
    </alternativeName>
</protein>
<evidence type="ECO:0000259" key="10">
    <source>
        <dbReference type="SMART" id="SM00928"/>
    </source>
</evidence>
<dbReference type="SUPFAM" id="SSF52833">
    <property type="entry name" value="Thioredoxin-like"/>
    <property type="match status" value="1"/>
</dbReference>
<gene>
    <name evidence="11" type="ORF">EPA86_15810</name>
</gene>
<feature type="domain" description="NADH-ubiquinone oxidoreductase 51kDa subunit iron-sulphur binding" evidence="10">
    <location>
        <begin position="471"/>
        <end position="516"/>
    </location>
</feature>
<dbReference type="Proteomes" id="UP000315303">
    <property type="component" value="Unassembled WGS sequence"/>
</dbReference>
<evidence type="ECO:0000256" key="8">
    <source>
        <dbReference type="ARBA" id="ARBA00031578"/>
    </source>
</evidence>
<evidence type="ECO:0000256" key="9">
    <source>
        <dbReference type="ARBA" id="ARBA00032787"/>
    </source>
</evidence>
<dbReference type="InterPro" id="IPR019575">
    <property type="entry name" value="Nuop51_4Fe4S-bd"/>
</dbReference>
<dbReference type="GO" id="GO:0051539">
    <property type="term" value="F:4 iron, 4 sulfur cluster binding"/>
    <property type="evidence" value="ECO:0007669"/>
    <property type="project" value="UniProtKB-KW"/>
</dbReference>
<evidence type="ECO:0000256" key="1">
    <source>
        <dbReference type="ARBA" id="ARBA00001917"/>
    </source>
</evidence>
<dbReference type="InterPro" id="IPR036249">
    <property type="entry name" value="Thioredoxin-like_sf"/>
</dbReference>
<evidence type="ECO:0000256" key="2">
    <source>
        <dbReference type="ARBA" id="ARBA00007523"/>
    </source>
</evidence>
<keyword evidence="12" id="KW-1185">Reference proteome</keyword>
<dbReference type="GO" id="GO:0046872">
    <property type="term" value="F:metal ion binding"/>
    <property type="evidence" value="ECO:0007669"/>
    <property type="project" value="UniProtKB-KW"/>
</dbReference>
<comment type="similarity">
    <text evidence="2">Belongs to the complex I 51 kDa subunit family.</text>
</comment>
<dbReference type="RefSeq" id="WP_140605322.1">
    <property type="nucleotide sequence ID" value="NZ_SAWY01000038.1"/>
</dbReference>
<dbReference type="SUPFAM" id="SSF142984">
    <property type="entry name" value="Nqo1 middle domain-like"/>
    <property type="match status" value="1"/>
</dbReference>
<keyword evidence="6" id="KW-0408">Iron</keyword>